<dbReference type="KEGG" id="dosa:Os10g0574901"/>
<dbReference type="AlphaFoldDB" id="C7J7H4"/>
<reference evidence="2" key="2">
    <citation type="journal article" date="2008" name="Nucleic Acids Res.">
        <title>The rice annotation project database (RAP-DB): 2008 update.</title>
        <authorList>
            <consortium name="The rice annotation project (RAP)"/>
        </authorList>
    </citation>
    <scope>GENOME REANNOTATION</scope>
    <source>
        <strain evidence="2">cv. Nipponbare</strain>
    </source>
</reference>
<evidence type="ECO:0000313" key="2">
    <source>
        <dbReference type="Proteomes" id="UP000000763"/>
    </source>
</evidence>
<name>C7J7H4_ORYSJ</name>
<gene>
    <name evidence="1" type="ordered locus">Os10g0574901</name>
</gene>
<accession>C7J7H4</accession>
<sequence length="80" mass="8980">MPSSFLGVCCSTPVGTCILARKEMHPTSLQHYADGTCLQGIRFLHPRCVHNRTTCLSWHNQSAFLRHNPHQDGGKIDNHI</sequence>
<reference evidence="1 2" key="1">
    <citation type="journal article" date="2005" name="Nature">
        <title>The map-based sequence of the rice genome.</title>
        <authorList>
            <consortium name="International rice genome sequencing project (IRGSP)"/>
            <person name="Matsumoto T."/>
            <person name="Wu J."/>
            <person name="Kanamori H."/>
            <person name="Katayose Y."/>
            <person name="Fujisawa M."/>
            <person name="Namiki N."/>
            <person name="Mizuno H."/>
            <person name="Yamamoto K."/>
            <person name="Antonio B.A."/>
            <person name="Baba T."/>
            <person name="Sakata K."/>
            <person name="Nagamura Y."/>
            <person name="Aoki H."/>
            <person name="Arikawa K."/>
            <person name="Arita K."/>
            <person name="Bito T."/>
            <person name="Chiden Y."/>
            <person name="Fujitsuka N."/>
            <person name="Fukunaka R."/>
            <person name="Hamada M."/>
            <person name="Harada C."/>
            <person name="Hayashi A."/>
            <person name="Hijishita S."/>
            <person name="Honda M."/>
            <person name="Hosokawa S."/>
            <person name="Ichikawa Y."/>
            <person name="Idonuma A."/>
            <person name="Iijima M."/>
            <person name="Ikeda M."/>
            <person name="Ikeno M."/>
            <person name="Ito K."/>
            <person name="Ito S."/>
            <person name="Ito T."/>
            <person name="Ito Y."/>
            <person name="Ito Y."/>
            <person name="Iwabuchi A."/>
            <person name="Kamiya K."/>
            <person name="Karasawa W."/>
            <person name="Kurita K."/>
            <person name="Katagiri S."/>
            <person name="Kikuta A."/>
            <person name="Kobayashi H."/>
            <person name="Kobayashi N."/>
            <person name="Machita K."/>
            <person name="Maehara T."/>
            <person name="Masukawa M."/>
            <person name="Mizubayashi T."/>
            <person name="Mukai Y."/>
            <person name="Nagasaki H."/>
            <person name="Nagata Y."/>
            <person name="Naito S."/>
            <person name="Nakashima M."/>
            <person name="Nakama Y."/>
            <person name="Nakamichi Y."/>
            <person name="Nakamura M."/>
            <person name="Meguro A."/>
            <person name="Negishi M."/>
            <person name="Ohta I."/>
            <person name="Ohta T."/>
            <person name="Okamoto M."/>
            <person name="Ono N."/>
            <person name="Saji S."/>
            <person name="Sakaguchi M."/>
            <person name="Sakai K."/>
            <person name="Shibata M."/>
            <person name="Shimokawa T."/>
            <person name="Song J."/>
            <person name="Takazaki Y."/>
            <person name="Terasawa K."/>
            <person name="Tsugane M."/>
            <person name="Tsuji K."/>
            <person name="Ueda S."/>
            <person name="Waki K."/>
            <person name="Yamagata H."/>
            <person name="Yamamoto M."/>
            <person name="Yamamoto S."/>
            <person name="Yamane H."/>
            <person name="Yoshiki S."/>
            <person name="Yoshihara R."/>
            <person name="Yukawa K."/>
            <person name="Zhong H."/>
            <person name="Yano M."/>
            <person name="Yuan Q."/>
            <person name="Ouyang S."/>
            <person name="Liu J."/>
            <person name="Jones K.M."/>
            <person name="Gansberger K."/>
            <person name="Moffat K."/>
            <person name="Hill J."/>
            <person name="Bera J."/>
            <person name="Fadrosh D."/>
            <person name="Jin S."/>
            <person name="Johri S."/>
            <person name="Kim M."/>
            <person name="Overton L."/>
            <person name="Reardon M."/>
            <person name="Tsitrin T."/>
            <person name="Vuong H."/>
            <person name="Weaver B."/>
            <person name="Ciecko A."/>
            <person name="Tallon L."/>
            <person name="Jackson J."/>
            <person name="Pai G."/>
            <person name="Aken S.V."/>
            <person name="Utterback T."/>
            <person name="Reidmuller S."/>
            <person name="Feldblyum T."/>
            <person name="Hsiao J."/>
            <person name="Zismann V."/>
            <person name="Iobst S."/>
            <person name="de Vazeille A.R."/>
            <person name="Buell C.R."/>
            <person name="Ying K."/>
            <person name="Li Y."/>
            <person name="Lu T."/>
            <person name="Huang Y."/>
            <person name="Zhao Q."/>
            <person name="Feng Q."/>
            <person name="Zhang L."/>
            <person name="Zhu J."/>
            <person name="Weng Q."/>
            <person name="Mu J."/>
            <person name="Lu Y."/>
            <person name="Fan D."/>
            <person name="Liu Y."/>
            <person name="Guan J."/>
            <person name="Zhang Y."/>
            <person name="Yu S."/>
            <person name="Liu X."/>
            <person name="Zhang Y."/>
            <person name="Hong G."/>
            <person name="Han B."/>
            <person name="Choisne N."/>
            <person name="Demange N."/>
            <person name="Orjeda G."/>
            <person name="Samain S."/>
            <person name="Cattolico L."/>
            <person name="Pelletier E."/>
            <person name="Couloux A."/>
            <person name="Segurens B."/>
            <person name="Wincker P."/>
            <person name="D'Hont A."/>
            <person name="Scarpelli C."/>
            <person name="Weissenbach J."/>
            <person name="Salanoubat M."/>
            <person name="Quetier F."/>
            <person name="Yu Y."/>
            <person name="Kim H.R."/>
            <person name="Rambo T."/>
            <person name="Currie J."/>
            <person name="Collura K."/>
            <person name="Luo M."/>
            <person name="Yang T."/>
            <person name="Ammiraju J.S.S."/>
            <person name="Engler F."/>
            <person name="Soderlund C."/>
            <person name="Wing R.A."/>
            <person name="Palmer L.E."/>
            <person name="de la Bastide M."/>
            <person name="Spiegel L."/>
            <person name="Nascimento L."/>
            <person name="Zutavern T."/>
            <person name="O'Shaughnessy A."/>
            <person name="Dike S."/>
            <person name="Dedhia N."/>
            <person name="Preston R."/>
            <person name="Balija V."/>
            <person name="McCombie W.R."/>
            <person name="Chow T."/>
            <person name="Chen H."/>
            <person name="Chung M."/>
            <person name="Chen C."/>
            <person name="Shaw J."/>
            <person name="Wu H."/>
            <person name="Hsiao K."/>
            <person name="Chao Y."/>
            <person name="Chu M."/>
            <person name="Cheng C."/>
            <person name="Hour A."/>
            <person name="Lee P."/>
            <person name="Lin S."/>
            <person name="Lin Y."/>
            <person name="Liou J."/>
            <person name="Liu S."/>
            <person name="Hsing Y."/>
            <person name="Raghuvanshi S."/>
            <person name="Mohanty A."/>
            <person name="Bharti A.K."/>
            <person name="Gaur A."/>
            <person name="Gupta V."/>
            <person name="Kumar D."/>
            <person name="Ravi V."/>
            <person name="Vij S."/>
            <person name="Kapur A."/>
            <person name="Khurana P."/>
            <person name="Khurana P."/>
            <person name="Khurana J.P."/>
            <person name="Tyagi A.K."/>
            <person name="Gaikwad K."/>
            <person name="Singh A."/>
            <person name="Dalal V."/>
            <person name="Srivastava S."/>
            <person name="Dixit A."/>
            <person name="Pal A.K."/>
            <person name="Ghazi I.A."/>
            <person name="Yadav M."/>
            <person name="Pandit A."/>
            <person name="Bhargava A."/>
            <person name="Sureshbabu K."/>
            <person name="Batra K."/>
            <person name="Sharma T.R."/>
            <person name="Mohapatra T."/>
            <person name="Singh N.K."/>
            <person name="Messing J."/>
            <person name="Nelson A.B."/>
            <person name="Fuks G."/>
            <person name="Kavchok S."/>
            <person name="Keizer G."/>
            <person name="Linton E."/>
            <person name="Llaca V."/>
            <person name="Song R."/>
            <person name="Tanyolac B."/>
            <person name="Young S."/>
            <person name="Ho-Il K."/>
            <person name="Hahn J.H."/>
            <person name="Sangsakoo G."/>
            <person name="Vanavichit A."/>
            <person name="de Mattos Luiz.A.T."/>
            <person name="Zimmer P.D."/>
            <person name="Malone G."/>
            <person name="Dellagostin O."/>
            <person name="de Oliveira A.C."/>
            <person name="Bevan M."/>
            <person name="Bancroft I."/>
            <person name="Minx P."/>
            <person name="Cordum H."/>
            <person name="Wilson R."/>
            <person name="Cheng Z."/>
            <person name="Jin W."/>
            <person name="Jiang J."/>
            <person name="Leong S.A."/>
            <person name="Iwama H."/>
            <person name="Gojobori T."/>
            <person name="Itoh T."/>
            <person name="Niimura Y."/>
            <person name="Fujii Y."/>
            <person name="Habara T."/>
            <person name="Sakai H."/>
            <person name="Sato Y."/>
            <person name="Wilson G."/>
            <person name="Kumar K."/>
            <person name="McCouch S."/>
            <person name="Juretic N."/>
            <person name="Hoen D."/>
            <person name="Wright S."/>
            <person name="Bruskiewich R."/>
            <person name="Bureau T."/>
            <person name="Miyao A."/>
            <person name="Hirochika H."/>
            <person name="Nishikawa T."/>
            <person name="Kadowaki K."/>
            <person name="Sugiura M."/>
            <person name="Burr B."/>
            <person name="Sasaki T."/>
        </authorList>
    </citation>
    <scope>NUCLEOTIDE SEQUENCE [LARGE SCALE GENOMIC DNA]</scope>
    <source>
        <strain evidence="2">cv. Nipponbare</strain>
    </source>
</reference>
<dbReference type="Proteomes" id="UP000000763">
    <property type="component" value="Chromosome 10"/>
</dbReference>
<proteinExistence type="predicted"/>
<protein>
    <submittedName>
        <fullName evidence="1">Os10g0574901 protein</fullName>
    </submittedName>
</protein>
<dbReference type="EMBL" id="AP008216">
    <property type="protein sequence ID" value="BAH95014.1"/>
    <property type="molecule type" value="Genomic_DNA"/>
</dbReference>
<evidence type="ECO:0000313" key="1">
    <source>
        <dbReference type="EMBL" id="BAH95014.1"/>
    </source>
</evidence>
<organism evidence="1 2">
    <name type="scientific">Oryza sativa subsp. japonica</name>
    <name type="common">Rice</name>
    <dbReference type="NCBI Taxonomy" id="39947"/>
    <lineage>
        <taxon>Eukaryota</taxon>
        <taxon>Viridiplantae</taxon>
        <taxon>Streptophyta</taxon>
        <taxon>Embryophyta</taxon>
        <taxon>Tracheophyta</taxon>
        <taxon>Spermatophyta</taxon>
        <taxon>Magnoliopsida</taxon>
        <taxon>Liliopsida</taxon>
        <taxon>Poales</taxon>
        <taxon>Poaceae</taxon>
        <taxon>BOP clade</taxon>
        <taxon>Oryzoideae</taxon>
        <taxon>Oryzeae</taxon>
        <taxon>Oryzinae</taxon>
        <taxon>Oryza</taxon>
        <taxon>Oryza sativa</taxon>
    </lineage>
</organism>